<dbReference type="Proteomes" id="UP001157440">
    <property type="component" value="Unassembled WGS sequence"/>
</dbReference>
<evidence type="ECO:0000313" key="2">
    <source>
        <dbReference type="Proteomes" id="UP001157440"/>
    </source>
</evidence>
<dbReference type="AlphaFoldDB" id="A0AA37TEI8"/>
<sequence length="99" mass="10890">MLWSVSAPETAAALMETCSVKLAFGRMGDWLVDPRELAPRLGVSTADLKRTNRQGRLDARVVSSEGDGVCLTRVTVRLHDRGWRGIFDASGALVSEEMW</sequence>
<dbReference type="EMBL" id="BSPL01000005">
    <property type="protein sequence ID" value="GLS68401.1"/>
    <property type="molecule type" value="Genomic_DNA"/>
</dbReference>
<organism evidence="1 2">
    <name type="scientific">Methylobacterium tardum</name>
    <dbReference type="NCBI Taxonomy" id="374432"/>
    <lineage>
        <taxon>Bacteria</taxon>
        <taxon>Pseudomonadati</taxon>
        <taxon>Pseudomonadota</taxon>
        <taxon>Alphaproteobacteria</taxon>
        <taxon>Hyphomicrobiales</taxon>
        <taxon>Methylobacteriaceae</taxon>
        <taxon>Methylobacterium</taxon>
    </lineage>
</organism>
<gene>
    <name evidence="1" type="ORF">GCM10007890_04130</name>
</gene>
<proteinExistence type="predicted"/>
<accession>A0AA37TEI8</accession>
<comment type="caution">
    <text evidence="1">The sequence shown here is derived from an EMBL/GenBank/DDBJ whole genome shotgun (WGS) entry which is preliminary data.</text>
</comment>
<keyword evidence="2" id="KW-1185">Reference proteome</keyword>
<reference evidence="2" key="1">
    <citation type="journal article" date="2019" name="Int. J. Syst. Evol. Microbiol.">
        <title>The Global Catalogue of Microorganisms (GCM) 10K type strain sequencing project: providing services to taxonomists for standard genome sequencing and annotation.</title>
        <authorList>
            <consortium name="The Broad Institute Genomics Platform"/>
            <consortium name="The Broad Institute Genome Sequencing Center for Infectious Disease"/>
            <person name="Wu L."/>
            <person name="Ma J."/>
        </authorList>
    </citation>
    <scope>NUCLEOTIDE SEQUENCE [LARGE SCALE GENOMIC DNA]</scope>
    <source>
        <strain evidence="2">NBRC 103632</strain>
    </source>
</reference>
<evidence type="ECO:0000313" key="1">
    <source>
        <dbReference type="EMBL" id="GLS68401.1"/>
    </source>
</evidence>
<name>A0AA37TEI8_9HYPH</name>
<protein>
    <submittedName>
        <fullName evidence="1">Uncharacterized protein</fullName>
    </submittedName>
</protein>